<evidence type="ECO:0000256" key="9">
    <source>
        <dbReference type="ARBA" id="ARBA00023136"/>
    </source>
</evidence>
<evidence type="ECO:0000256" key="11">
    <source>
        <dbReference type="RuleBase" id="RU003357"/>
    </source>
</evidence>
<evidence type="ECO:0000259" key="13">
    <source>
        <dbReference type="Pfam" id="PF07715"/>
    </source>
</evidence>
<keyword evidence="2" id="KW-0813">Transport</keyword>
<evidence type="ECO:0000256" key="7">
    <source>
        <dbReference type="ARBA" id="ARBA00023065"/>
    </source>
</evidence>
<gene>
    <name evidence="14" type="primary">btuB_3</name>
    <name evidence="14" type="ORF">OCOJLMKI_4791</name>
</gene>
<protein>
    <submittedName>
        <fullName evidence="14">Vitamin B12 transporter BtuB</fullName>
    </submittedName>
</protein>
<evidence type="ECO:0000256" key="1">
    <source>
        <dbReference type="ARBA" id="ARBA00004571"/>
    </source>
</evidence>
<evidence type="ECO:0000256" key="2">
    <source>
        <dbReference type="ARBA" id="ARBA00022448"/>
    </source>
</evidence>
<sequence>MGVERVASCGPVGFVRGDVPLSPREPVRMSLLIPPLRPAAFVLLVSSPCPALAESQASADLAELSVSAAPFVTNASAGYPGGAGGIGGAEAFGALTAPIQASSAGVVTGAAINNRPVTRPGEVLEAVPGLIVTQHSGEGKANQYFLRGFNLDHGTDIAIQVDGMPVNMRTHGHGQGYADLSFLIPELVGAVEFHKGPYFVRDGDFASAGSVRIDYLDQVERNLALTSIGSFGYRRALAIASAPLGHGTLLVAGEAQAYDGPWDVPDRLRKINGVVRYSQGTTLDGFSATGMAYAGRWNATNQIPARAVAEGIIGRFGTVDPTDGGDASRLSLSGRWSASDSGGVTRANAYVIRSTLNLFNNFTYFLDNPVDGDQFHQRDRRIVTGGELARIFKGELFGLPMENEVGIQARFDDIRVGLFNTASRARIGTVRDDRVQEGSAALYLDNRVRWTEWLRTSIGVRADGYDARVVSDNPLNSGTARDGLVSPKLGLVLGPWADTEVFVNYGEGFHSNDARGATITVDPGNPLFPLDRVALLVRSVGSEVGVRTRAIEGLLSTVTLFQLDFDSENLFVGDAGTTEPSRPSRRFGVEWTNHYALTPWLSLDADLTLTNARFSDVDPAGNRIPSAPTFIAAAGLTLGEGTGWFGSLRLRHFGPRPLIEDNSARSRATTLVNARLGYNFDNGISVQLDALNLLGARASQIDYFYPSRLRGEPAEGIADRHFHPVEPRAVRLTIAGRF</sequence>
<dbReference type="Gene3D" id="2.40.170.20">
    <property type="entry name" value="TonB-dependent receptor, beta-barrel domain"/>
    <property type="match status" value="1"/>
</dbReference>
<keyword evidence="6" id="KW-0408">Iron</keyword>
<name>A0ABQ4S6Q0_9HYPH</name>
<comment type="subcellular location">
    <subcellularLocation>
        <location evidence="1">Cell outer membrane</location>
        <topology evidence="1">Multi-pass membrane protein</topology>
    </subcellularLocation>
</comment>
<evidence type="ECO:0000259" key="12">
    <source>
        <dbReference type="Pfam" id="PF00593"/>
    </source>
</evidence>
<evidence type="ECO:0000256" key="8">
    <source>
        <dbReference type="ARBA" id="ARBA00023077"/>
    </source>
</evidence>
<comment type="similarity">
    <text evidence="11">Belongs to the TonB-dependent receptor family.</text>
</comment>
<feature type="domain" description="TonB-dependent receptor plug" evidence="13">
    <location>
        <begin position="102"/>
        <end position="209"/>
    </location>
</feature>
<keyword evidence="15" id="KW-1185">Reference proteome</keyword>
<dbReference type="PANTHER" id="PTHR32552">
    <property type="entry name" value="FERRICHROME IRON RECEPTOR-RELATED"/>
    <property type="match status" value="1"/>
</dbReference>
<dbReference type="SUPFAM" id="SSF56935">
    <property type="entry name" value="Porins"/>
    <property type="match status" value="1"/>
</dbReference>
<dbReference type="InterPro" id="IPR037066">
    <property type="entry name" value="Plug_dom_sf"/>
</dbReference>
<dbReference type="PANTHER" id="PTHR32552:SF81">
    <property type="entry name" value="TONB-DEPENDENT OUTER MEMBRANE RECEPTOR"/>
    <property type="match status" value="1"/>
</dbReference>
<dbReference type="Gene3D" id="2.170.130.10">
    <property type="entry name" value="TonB-dependent receptor, plug domain"/>
    <property type="match status" value="1"/>
</dbReference>
<evidence type="ECO:0000256" key="4">
    <source>
        <dbReference type="ARBA" id="ARBA00022496"/>
    </source>
</evidence>
<dbReference type="EMBL" id="BPQP01000090">
    <property type="protein sequence ID" value="GJD97559.1"/>
    <property type="molecule type" value="Genomic_DNA"/>
</dbReference>
<keyword evidence="4" id="KW-0410">Iron transport</keyword>
<feature type="domain" description="TonB-dependent receptor-like beta-barrel" evidence="12">
    <location>
        <begin position="294"/>
        <end position="693"/>
    </location>
</feature>
<keyword evidence="7" id="KW-0406">Ion transport</keyword>
<reference evidence="14" key="1">
    <citation type="journal article" date="2021" name="Front. Microbiol.">
        <title>Comprehensive Comparative Genomics and Phenotyping of Methylobacterium Species.</title>
        <authorList>
            <person name="Alessa O."/>
            <person name="Ogura Y."/>
            <person name="Fujitani Y."/>
            <person name="Takami H."/>
            <person name="Hayashi T."/>
            <person name="Sahin N."/>
            <person name="Tani A."/>
        </authorList>
    </citation>
    <scope>NUCLEOTIDE SEQUENCE</scope>
    <source>
        <strain evidence="14">DSM 19015</strain>
    </source>
</reference>
<dbReference type="InterPro" id="IPR000531">
    <property type="entry name" value="Beta-barrel_TonB"/>
</dbReference>
<keyword evidence="8 11" id="KW-0798">TonB box</keyword>
<dbReference type="InterPro" id="IPR012910">
    <property type="entry name" value="Plug_dom"/>
</dbReference>
<dbReference type="Proteomes" id="UP001055125">
    <property type="component" value="Unassembled WGS sequence"/>
</dbReference>
<accession>A0ABQ4S6Q0</accession>
<comment type="caution">
    <text evidence="14">The sequence shown here is derived from an EMBL/GenBank/DDBJ whole genome shotgun (WGS) entry which is preliminary data.</text>
</comment>
<dbReference type="InterPro" id="IPR039426">
    <property type="entry name" value="TonB-dep_rcpt-like"/>
</dbReference>
<keyword evidence="5" id="KW-0812">Transmembrane</keyword>
<evidence type="ECO:0000256" key="5">
    <source>
        <dbReference type="ARBA" id="ARBA00022692"/>
    </source>
</evidence>
<evidence type="ECO:0000256" key="3">
    <source>
        <dbReference type="ARBA" id="ARBA00022452"/>
    </source>
</evidence>
<keyword evidence="9 11" id="KW-0472">Membrane</keyword>
<dbReference type="Pfam" id="PF00593">
    <property type="entry name" value="TonB_dep_Rec_b-barrel"/>
    <property type="match status" value="1"/>
</dbReference>
<keyword evidence="10" id="KW-0998">Cell outer membrane</keyword>
<evidence type="ECO:0000256" key="6">
    <source>
        <dbReference type="ARBA" id="ARBA00023004"/>
    </source>
</evidence>
<organism evidence="14 15">
    <name type="scientific">Methylobacterium iners</name>
    <dbReference type="NCBI Taxonomy" id="418707"/>
    <lineage>
        <taxon>Bacteria</taxon>
        <taxon>Pseudomonadati</taxon>
        <taxon>Pseudomonadota</taxon>
        <taxon>Alphaproteobacteria</taxon>
        <taxon>Hyphomicrobiales</taxon>
        <taxon>Methylobacteriaceae</taxon>
        <taxon>Methylobacterium</taxon>
    </lineage>
</organism>
<evidence type="ECO:0000313" key="14">
    <source>
        <dbReference type="EMBL" id="GJD97559.1"/>
    </source>
</evidence>
<reference evidence="14" key="2">
    <citation type="submission" date="2021-08" db="EMBL/GenBank/DDBJ databases">
        <authorList>
            <person name="Tani A."/>
            <person name="Ola A."/>
            <person name="Ogura Y."/>
            <person name="Katsura K."/>
            <person name="Hayashi T."/>
        </authorList>
    </citation>
    <scope>NUCLEOTIDE SEQUENCE</scope>
    <source>
        <strain evidence="14">DSM 19015</strain>
    </source>
</reference>
<proteinExistence type="inferred from homology"/>
<dbReference type="Pfam" id="PF07715">
    <property type="entry name" value="Plug"/>
    <property type="match status" value="1"/>
</dbReference>
<evidence type="ECO:0000256" key="10">
    <source>
        <dbReference type="ARBA" id="ARBA00023237"/>
    </source>
</evidence>
<keyword evidence="3" id="KW-1134">Transmembrane beta strand</keyword>
<dbReference type="InterPro" id="IPR036942">
    <property type="entry name" value="Beta-barrel_TonB_sf"/>
</dbReference>
<evidence type="ECO:0000313" key="15">
    <source>
        <dbReference type="Proteomes" id="UP001055125"/>
    </source>
</evidence>